<feature type="signal peptide" evidence="1">
    <location>
        <begin position="1"/>
        <end position="20"/>
    </location>
</feature>
<evidence type="ECO:0008006" key="4">
    <source>
        <dbReference type="Google" id="ProtNLM"/>
    </source>
</evidence>
<reference evidence="2 3" key="1">
    <citation type="submission" date="2018-06" db="EMBL/GenBank/DDBJ databases">
        <title>Genomic Encyclopedia of Type Strains, Phase III (KMG-III): the genomes of soil and plant-associated and newly described type strains.</title>
        <authorList>
            <person name="Whitman W."/>
        </authorList>
    </citation>
    <scope>NUCLEOTIDE SEQUENCE [LARGE SCALE GENOMIC DNA]</scope>
    <source>
        <strain evidence="2 3">JA737</strain>
    </source>
</reference>
<dbReference type="RefSeq" id="WP_110806705.1">
    <property type="nucleotide sequence ID" value="NZ_QJTK01000015.1"/>
</dbReference>
<evidence type="ECO:0000256" key="1">
    <source>
        <dbReference type="SAM" id="SignalP"/>
    </source>
</evidence>
<evidence type="ECO:0000313" key="3">
    <source>
        <dbReference type="Proteomes" id="UP000247727"/>
    </source>
</evidence>
<organism evidence="2 3">
    <name type="scientific">Rhodobacter viridis</name>
    <dbReference type="NCBI Taxonomy" id="1054202"/>
    <lineage>
        <taxon>Bacteria</taxon>
        <taxon>Pseudomonadati</taxon>
        <taxon>Pseudomonadota</taxon>
        <taxon>Alphaproteobacteria</taxon>
        <taxon>Rhodobacterales</taxon>
        <taxon>Rhodobacter group</taxon>
        <taxon>Rhodobacter</taxon>
    </lineage>
</organism>
<dbReference type="EMBL" id="QJTK01000015">
    <property type="protein sequence ID" value="PYF07784.1"/>
    <property type="molecule type" value="Genomic_DNA"/>
</dbReference>
<proteinExistence type="predicted"/>
<dbReference type="OrthoDB" id="7690752at2"/>
<comment type="caution">
    <text evidence="2">The sequence shown here is derived from an EMBL/GenBank/DDBJ whole genome shotgun (WGS) entry which is preliminary data.</text>
</comment>
<sequence length="123" mass="12399">MPIASARTASLLLLAPLVLAACVEGMPADPKAPRMSQAGTCFAYVTAEPGGQFALVTGKGDGSLAPLGQKSKPMSAEAVDAAYAKEVQVMGIMPECLAIYARDRSAAQPAALTTAPAPAVPKA</sequence>
<accession>A0A318TT02</accession>
<feature type="chain" id="PRO_5016301167" description="Lipoprotein" evidence="1">
    <location>
        <begin position="21"/>
        <end position="123"/>
    </location>
</feature>
<keyword evidence="1" id="KW-0732">Signal</keyword>
<protein>
    <recommendedName>
        <fullName evidence="4">Lipoprotein</fullName>
    </recommendedName>
</protein>
<dbReference type="PROSITE" id="PS51257">
    <property type="entry name" value="PROKAR_LIPOPROTEIN"/>
    <property type="match status" value="1"/>
</dbReference>
<dbReference type="Proteomes" id="UP000247727">
    <property type="component" value="Unassembled WGS sequence"/>
</dbReference>
<dbReference type="AlphaFoldDB" id="A0A318TT02"/>
<keyword evidence="3" id="KW-1185">Reference proteome</keyword>
<gene>
    <name evidence="2" type="ORF">C8J30_11530</name>
</gene>
<name>A0A318TT02_9RHOB</name>
<evidence type="ECO:0000313" key="2">
    <source>
        <dbReference type="EMBL" id="PYF07784.1"/>
    </source>
</evidence>